<keyword evidence="2" id="KW-0812">Transmembrane</keyword>
<organism evidence="3">
    <name type="scientific">Micromonospora olivasterospora</name>
    <dbReference type="NCBI Taxonomy" id="1880"/>
    <lineage>
        <taxon>Bacteria</taxon>
        <taxon>Bacillati</taxon>
        <taxon>Actinomycetota</taxon>
        <taxon>Actinomycetes</taxon>
        <taxon>Micromonosporales</taxon>
        <taxon>Micromonosporaceae</taxon>
        <taxon>Micromonospora</taxon>
    </lineage>
</organism>
<dbReference type="EMBL" id="AJ628421">
    <property type="protein sequence ID" value="CAF31560.1"/>
    <property type="molecule type" value="Genomic_DNA"/>
</dbReference>
<gene>
    <name evidence="3" type="primary">fosD</name>
</gene>
<reference evidence="3" key="1">
    <citation type="submission" date="2004-02" db="EMBL/GenBank/DDBJ databases">
        <title>Cloning and sequencing of the fortimicin biosynthetic gene cluster from Micromonospora olivasterospora DSM 43868 and its comparison to the gentamicin cluster of Micromonospora echinospora DSM 43036.</title>
        <authorList>
            <person name="Aboshanab K.M."/>
            <person name="Schmidt-Beissner H."/>
            <person name="Wehmeier U.F."/>
            <person name="Welzel K."/>
            <person name="Vente A."/>
            <person name="Piepersberg W."/>
        </authorList>
    </citation>
    <scope>NUCLEOTIDE SEQUENCE</scope>
    <source>
        <strain evidence="3">DSM 43868</strain>
    </source>
</reference>
<keyword evidence="2" id="KW-0472">Membrane</keyword>
<evidence type="ECO:0000256" key="2">
    <source>
        <dbReference type="SAM" id="Phobius"/>
    </source>
</evidence>
<feature type="region of interest" description="Disordered" evidence="1">
    <location>
        <begin position="118"/>
        <end position="137"/>
    </location>
</feature>
<accession>Q2MFY7</accession>
<proteinExistence type="predicted"/>
<keyword evidence="2" id="KW-1133">Transmembrane helix</keyword>
<dbReference type="AlphaFoldDB" id="Q2MFY7"/>
<name>Q2MFY7_MICOL</name>
<sequence length="137" mass="14580">MAGLRNRDLRHLFPFTYAAPWLRCSGRPWPSHRSPPGPVAVPPGRAERCLALGGAPASGLSTGVRAKRAEEPRWIPYTPTLVLMALVTTAMAVPLLPNGLPRVPGNLFTMPATARPFDSAAAARPEPAEQPVKAGKS</sequence>
<evidence type="ECO:0000256" key="1">
    <source>
        <dbReference type="SAM" id="MobiDB-lite"/>
    </source>
</evidence>
<protein>
    <submittedName>
        <fullName evidence="3">Possible fortimicin production protein</fullName>
    </submittedName>
</protein>
<feature type="transmembrane region" description="Helical" evidence="2">
    <location>
        <begin position="74"/>
        <end position="96"/>
    </location>
</feature>
<evidence type="ECO:0000313" key="3">
    <source>
        <dbReference type="EMBL" id="CAF31560.1"/>
    </source>
</evidence>